<dbReference type="SUPFAM" id="SSF54189">
    <property type="entry name" value="Ribosomal proteins S24e, L23 and L15e"/>
    <property type="match status" value="1"/>
</dbReference>
<evidence type="ECO:0000256" key="3">
    <source>
        <dbReference type="ARBA" id="ARBA00023274"/>
    </source>
</evidence>
<accession>A0AAI9SXR2</accession>
<dbReference type="PANTHER" id="PTHR12059">
    <property type="entry name" value="RIBOSOMAL PROTEIN L23-RELATED"/>
    <property type="match status" value="1"/>
</dbReference>
<dbReference type="RefSeq" id="XP_049180433.1">
    <property type="nucleotide sequence ID" value="XM_049323760.1"/>
</dbReference>
<evidence type="ECO:0000256" key="4">
    <source>
        <dbReference type="ARBA" id="ARBA00039977"/>
    </source>
</evidence>
<dbReference type="InterPro" id="IPR012678">
    <property type="entry name" value="Ribosomal_uL23/eL15/eS24_sf"/>
</dbReference>
<proteinExistence type="inferred from homology"/>
<dbReference type="GO" id="GO:0005762">
    <property type="term" value="C:mitochondrial large ribosomal subunit"/>
    <property type="evidence" value="ECO:0007669"/>
    <property type="project" value="TreeGrafter"/>
</dbReference>
<organism evidence="5 6">
    <name type="scientific">Candida oxycetoniae</name>
    <dbReference type="NCBI Taxonomy" id="497107"/>
    <lineage>
        <taxon>Eukaryota</taxon>
        <taxon>Fungi</taxon>
        <taxon>Dikarya</taxon>
        <taxon>Ascomycota</taxon>
        <taxon>Saccharomycotina</taxon>
        <taxon>Pichiomycetes</taxon>
        <taxon>Debaryomycetaceae</taxon>
        <taxon>Candida/Lodderomyces clade</taxon>
        <taxon>Candida</taxon>
    </lineage>
</organism>
<dbReference type="InterPro" id="IPR013025">
    <property type="entry name" value="Ribosomal_uL23-like"/>
</dbReference>
<dbReference type="Gene3D" id="3.30.70.330">
    <property type="match status" value="1"/>
</dbReference>
<keyword evidence="6" id="KW-1185">Reference proteome</keyword>
<reference evidence="5" key="1">
    <citation type="journal article" date="2022" name="DNA Res.">
        <title>Genome analysis of five recently described species of the CUG-Ser clade uncovers Candida theae as a new hybrid lineage with pathogenic potential in the Candida parapsilosis species complex.</title>
        <authorList>
            <person name="Mixao V."/>
            <person name="Del Olmo V."/>
            <person name="Hegedusova E."/>
            <person name="Saus E."/>
            <person name="Pryszcz L."/>
            <person name="Cillingova A."/>
            <person name="Nosek J."/>
            <person name="Gabaldon T."/>
        </authorList>
    </citation>
    <scope>NUCLEOTIDE SEQUENCE</scope>
    <source>
        <strain evidence="5">CBS 10844</strain>
    </source>
</reference>
<dbReference type="Proteomes" id="UP001202479">
    <property type="component" value="Unassembled WGS sequence"/>
</dbReference>
<name>A0AAI9SXR2_9ASCO</name>
<keyword evidence="3" id="KW-0687">Ribonucleoprotein</keyword>
<dbReference type="PANTHER" id="PTHR12059:SF5">
    <property type="entry name" value="LARGE RIBOSOMAL SUBUNIT PROTEIN UL23M"/>
    <property type="match status" value="1"/>
</dbReference>
<dbReference type="GO" id="GO:0032543">
    <property type="term" value="P:mitochondrial translation"/>
    <property type="evidence" value="ECO:0007669"/>
    <property type="project" value="TreeGrafter"/>
</dbReference>
<evidence type="ECO:0000313" key="6">
    <source>
        <dbReference type="Proteomes" id="UP001202479"/>
    </source>
</evidence>
<keyword evidence="2" id="KW-0689">Ribosomal protein</keyword>
<dbReference type="GeneID" id="73380139"/>
<evidence type="ECO:0000313" key="5">
    <source>
        <dbReference type="EMBL" id="KAI3404688.2"/>
    </source>
</evidence>
<dbReference type="AlphaFoldDB" id="A0AAI9SXR2"/>
<dbReference type="InterPro" id="IPR012677">
    <property type="entry name" value="Nucleotide-bd_a/b_plait_sf"/>
</dbReference>
<evidence type="ECO:0000256" key="1">
    <source>
        <dbReference type="ARBA" id="ARBA00006700"/>
    </source>
</evidence>
<comment type="similarity">
    <text evidence="1">Belongs to the universal ribosomal protein uL23 family.</text>
</comment>
<dbReference type="FunFam" id="3.30.70.330:FF:000614">
    <property type="entry name" value="Mrp20p"/>
    <property type="match status" value="1"/>
</dbReference>
<dbReference type="Pfam" id="PF00276">
    <property type="entry name" value="Ribosomal_L23"/>
    <property type="match status" value="1"/>
</dbReference>
<protein>
    <recommendedName>
        <fullName evidence="4">Large ribosomal subunit protein uL23m</fullName>
    </recommendedName>
</protein>
<sequence>MKARGRFEVCMMSLSNRISVKSLASGISVRSVHYKTSPSRYPKVNVKDVELNKPRYGFRKIRPPILAQAKTRTLFPNSELAKLYIEEGKRIPNRFMSQMDSERALAQFNYFQEKLAMDEPHFTLGKKEVFLPSGRICLLRPNAKHTPYQAKFLVPKKMNKIDLRDYLWNIYGLRALNITVQLQPARWVRNPDDLGRHRQPQLKKMTVDMPEPFIWPEVPQAKVDELNNQMDNTEEIARRNVASGSDKKKPLEAYGGMYKEKHQINKFIPRQFLKNSKKSMKILEKKINSPETRSQVSNFLKL</sequence>
<evidence type="ECO:0000256" key="2">
    <source>
        <dbReference type="ARBA" id="ARBA00022980"/>
    </source>
</evidence>
<gene>
    <name evidence="5" type="ORF">KGF56_002522</name>
</gene>
<comment type="caution">
    <text evidence="5">The sequence shown here is derived from an EMBL/GenBank/DDBJ whole genome shotgun (WGS) entry which is preliminary data.</text>
</comment>
<dbReference type="GO" id="GO:0003735">
    <property type="term" value="F:structural constituent of ribosome"/>
    <property type="evidence" value="ECO:0007669"/>
    <property type="project" value="InterPro"/>
</dbReference>
<dbReference type="EMBL" id="JAHUZD010000089">
    <property type="protein sequence ID" value="KAI3404688.2"/>
    <property type="molecule type" value="Genomic_DNA"/>
</dbReference>